<evidence type="ECO:0000313" key="2">
    <source>
        <dbReference type="Proteomes" id="UP000299102"/>
    </source>
</evidence>
<name>A0A4C1UP79_EUMVA</name>
<proteinExistence type="predicted"/>
<gene>
    <name evidence="1" type="ORF">EVAR_19083_1</name>
</gene>
<dbReference type="EMBL" id="BGZK01000204">
    <property type="protein sequence ID" value="GBP28235.1"/>
    <property type="molecule type" value="Genomic_DNA"/>
</dbReference>
<organism evidence="1 2">
    <name type="scientific">Eumeta variegata</name>
    <name type="common">Bagworm moth</name>
    <name type="synonym">Eumeta japonica</name>
    <dbReference type="NCBI Taxonomy" id="151549"/>
    <lineage>
        <taxon>Eukaryota</taxon>
        <taxon>Metazoa</taxon>
        <taxon>Ecdysozoa</taxon>
        <taxon>Arthropoda</taxon>
        <taxon>Hexapoda</taxon>
        <taxon>Insecta</taxon>
        <taxon>Pterygota</taxon>
        <taxon>Neoptera</taxon>
        <taxon>Endopterygota</taxon>
        <taxon>Lepidoptera</taxon>
        <taxon>Glossata</taxon>
        <taxon>Ditrysia</taxon>
        <taxon>Tineoidea</taxon>
        <taxon>Psychidae</taxon>
        <taxon>Oiketicinae</taxon>
        <taxon>Eumeta</taxon>
    </lineage>
</organism>
<dbReference type="AlphaFoldDB" id="A0A4C1UP79"/>
<comment type="caution">
    <text evidence="1">The sequence shown here is derived from an EMBL/GenBank/DDBJ whole genome shotgun (WGS) entry which is preliminary data.</text>
</comment>
<evidence type="ECO:0000313" key="1">
    <source>
        <dbReference type="EMBL" id="GBP28235.1"/>
    </source>
</evidence>
<keyword evidence="2" id="KW-1185">Reference proteome</keyword>
<protein>
    <submittedName>
        <fullName evidence="1">Uncharacterized protein</fullName>
    </submittedName>
</protein>
<reference evidence="1 2" key="1">
    <citation type="journal article" date="2019" name="Commun. Biol.">
        <title>The bagworm genome reveals a unique fibroin gene that provides high tensile strength.</title>
        <authorList>
            <person name="Kono N."/>
            <person name="Nakamura H."/>
            <person name="Ohtoshi R."/>
            <person name="Tomita M."/>
            <person name="Numata K."/>
            <person name="Arakawa K."/>
        </authorList>
    </citation>
    <scope>NUCLEOTIDE SEQUENCE [LARGE SCALE GENOMIC DNA]</scope>
</reference>
<accession>A0A4C1UP79</accession>
<dbReference type="Proteomes" id="UP000299102">
    <property type="component" value="Unassembled WGS sequence"/>
</dbReference>
<sequence length="109" mass="13046">MRRRPRPRFKIPPFKRYFIDAVGDEENVSEKSIWRMLKAHRVAVIKSYQSFRIASDIAHLAVVHVFRIHFFFRSTLLKHRRTYGKPRVVWRNIHTGRGCVPALTFEIDL</sequence>